<accession>A0A934T2Y8</accession>
<feature type="domain" description="Type II secretion system protein GspF" evidence="8">
    <location>
        <begin position="207"/>
        <end position="332"/>
    </location>
</feature>
<evidence type="ECO:0000256" key="6">
    <source>
        <dbReference type="ARBA" id="ARBA00023136"/>
    </source>
</evidence>
<dbReference type="EMBL" id="JAEPBG010000026">
    <property type="protein sequence ID" value="MBK4738752.1"/>
    <property type="molecule type" value="Genomic_DNA"/>
</dbReference>
<evidence type="ECO:0000259" key="8">
    <source>
        <dbReference type="Pfam" id="PF00482"/>
    </source>
</evidence>
<dbReference type="GO" id="GO:0005886">
    <property type="term" value="C:plasma membrane"/>
    <property type="evidence" value="ECO:0007669"/>
    <property type="project" value="UniProtKB-SubCell"/>
</dbReference>
<dbReference type="Pfam" id="PF00482">
    <property type="entry name" value="T2SSF"/>
    <property type="match status" value="2"/>
</dbReference>
<feature type="transmembrane region" description="Helical" evidence="7">
    <location>
        <begin position="103"/>
        <end position="128"/>
    </location>
</feature>
<evidence type="ECO:0000256" key="2">
    <source>
        <dbReference type="ARBA" id="ARBA00005745"/>
    </source>
</evidence>
<keyword evidence="3" id="KW-1003">Cell membrane</keyword>
<proteinExistence type="inferred from homology"/>
<keyword evidence="4 7" id="KW-0812">Transmembrane</keyword>
<keyword evidence="5 7" id="KW-1133">Transmembrane helix</keyword>
<evidence type="ECO:0000313" key="10">
    <source>
        <dbReference type="Proteomes" id="UP000622890"/>
    </source>
</evidence>
<evidence type="ECO:0000256" key="1">
    <source>
        <dbReference type="ARBA" id="ARBA00004651"/>
    </source>
</evidence>
<dbReference type="InterPro" id="IPR003004">
    <property type="entry name" value="GspF/PilC"/>
</dbReference>
<comment type="caution">
    <text evidence="9">The sequence shown here is derived from an EMBL/GenBank/DDBJ whole genome shotgun (WGS) entry which is preliminary data.</text>
</comment>
<evidence type="ECO:0000313" key="9">
    <source>
        <dbReference type="EMBL" id="MBK4738752.1"/>
    </source>
</evidence>
<feature type="transmembrane region" description="Helical" evidence="7">
    <location>
        <begin position="311"/>
        <end position="332"/>
    </location>
</feature>
<dbReference type="Proteomes" id="UP000622890">
    <property type="component" value="Unassembled WGS sequence"/>
</dbReference>
<sequence length="342" mass="36383">MRTSEIADVCAALANQTGAGIPLAEAVTLLAQLQPRHAEMWKGIGAEIARGGELSTLLSSVWPESLIATIRAGEESGQLSAVCSQIEESIEVSRTAFGVLAQLLYPVGVMVAGLCSSLFFMAFVIPILMRSLMGGSQQQPSMILRIGMWLNEIITGNVTLASLLASCIVSGVGYWITTGRAITHVQMALLRVPGIAPQAAGIFYALWAKTLATMTSAGIPVMQAIPLSVPSLPPPLRASVQAVYQSLDMSTPLGVAVQSTGASDERARLPFYIVNAFKVAEQTGLLDRELIRVSPIMIRDATRRIKKISSVCMLLSMSIAGALLVVPMGAYYTELFSMIGRV</sequence>
<dbReference type="Gene3D" id="1.20.81.30">
    <property type="entry name" value="Type II secretion system (T2SS), domain F"/>
    <property type="match status" value="2"/>
</dbReference>
<keyword evidence="10" id="KW-1185">Reference proteome</keyword>
<comment type="subcellular location">
    <subcellularLocation>
        <location evidence="1">Cell membrane</location>
        <topology evidence="1">Multi-pass membrane protein</topology>
    </subcellularLocation>
</comment>
<evidence type="ECO:0000256" key="4">
    <source>
        <dbReference type="ARBA" id="ARBA00022692"/>
    </source>
</evidence>
<reference evidence="9" key="1">
    <citation type="submission" date="2021-01" db="EMBL/GenBank/DDBJ databases">
        <title>Genome sequence of strain Noviherbaspirillum sp. DKR-6.</title>
        <authorList>
            <person name="Chaudhary D.K."/>
        </authorList>
    </citation>
    <scope>NUCLEOTIDE SEQUENCE</scope>
    <source>
        <strain evidence="9">DKR-6</strain>
    </source>
</reference>
<gene>
    <name evidence="9" type="ORF">JJB74_29420</name>
</gene>
<dbReference type="InterPro" id="IPR042094">
    <property type="entry name" value="T2SS_GspF_sf"/>
</dbReference>
<evidence type="ECO:0000256" key="5">
    <source>
        <dbReference type="ARBA" id="ARBA00022989"/>
    </source>
</evidence>
<evidence type="ECO:0000256" key="7">
    <source>
        <dbReference type="SAM" id="Phobius"/>
    </source>
</evidence>
<keyword evidence="6 7" id="KW-0472">Membrane</keyword>
<name>A0A934T2Y8_9BURK</name>
<dbReference type="RefSeq" id="WP_200598125.1">
    <property type="nucleotide sequence ID" value="NZ_JAEPBG010000026.1"/>
</dbReference>
<dbReference type="InterPro" id="IPR018076">
    <property type="entry name" value="T2SS_GspF_dom"/>
</dbReference>
<dbReference type="PANTHER" id="PTHR30012">
    <property type="entry name" value="GENERAL SECRETION PATHWAY PROTEIN"/>
    <property type="match status" value="1"/>
</dbReference>
<feature type="domain" description="Type II secretion system protein GspF" evidence="8">
    <location>
        <begin position="11"/>
        <end position="126"/>
    </location>
</feature>
<feature type="transmembrane region" description="Helical" evidence="7">
    <location>
        <begin position="149"/>
        <end position="176"/>
    </location>
</feature>
<dbReference type="AlphaFoldDB" id="A0A934T2Y8"/>
<organism evidence="9 10">
    <name type="scientific">Noviherbaspirillum pedocola</name>
    <dbReference type="NCBI Taxonomy" id="2801341"/>
    <lineage>
        <taxon>Bacteria</taxon>
        <taxon>Pseudomonadati</taxon>
        <taxon>Pseudomonadota</taxon>
        <taxon>Betaproteobacteria</taxon>
        <taxon>Burkholderiales</taxon>
        <taxon>Oxalobacteraceae</taxon>
        <taxon>Noviherbaspirillum</taxon>
    </lineage>
</organism>
<dbReference type="PANTHER" id="PTHR30012:SF0">
    <property type="entry name" value="TYPE II SECRETION SYSTEM PROTEIN F-RELATED"/>
    <property type="match status" value="1"/>
</dbReference>
<protein>
    <submittedName>
        <fullName evidence="9">Type II secretion system F family protein</fullName>
    </submittedName>
</protein>
<evidence type="ECO:0000256" key="3">
    <source>
        <dbReference type="ARBA" id="ARBA00022475"/>
    </source>
</evidence>
<comment type="similarity">
    <text evidence="2">Belongs to the GSP F family.</text>
</comment>